<keyword evidence="1" id="KW-0472">Membrane</keyword>
<feature type="transmembrane region" description="Helical" evidence="1">
    <location>
        <begin position="21"/>
        <end position="39"/>
    </location>
</feature>
<accession>A0A411PDL1</accession>
<dbReference type="Proteomes" id="UP000291106">
    <property type="component" value="Chromosome"/>
</dbReference>
<dbReference type="KEGG" id="smai:EXU30_02060"/>
<evidence type="ECO:0000313" key="3">
    <source>
        <dbReference type="Proteomes" id="UP000291106"/>
    </source>
</evidence>
<keyword evidence="3" id="KW-1185">Reference proteome</keyword>
<gene>
    <name evidence="2" type="ORF">EXU30_02060</name>
</gene>
<feature type="transmembrane region" description="Helical" evidence="1">
    <location>
        <begin position="59"/>
        <end position="76"/>
    </location>
</feature>
<protein>
    <submittedName>
        <fullName evidence="2">DUF2919 domain-containing protein</fullName>
    </submittedName>
</protein>
<proteinExistence type="predicted"/>
<dbReference type="EMBL" id="CP036200">
    <property type="protein sequence ID" value="QBF81611.1"/>
    <property type="molecule type" value="Genomic_DNA"/>
</dbReference>
<feature type="transmembrane region" description="Helical" evidence="1">
    <location>
        <begin position="97"/>
        <end position="114"/>
    </location>
</feature>
<evidence type="ECO:0000256" key="1">
    <source>
        <dbReference type="SAM" id="Phobius"/>
    </source>
</evidence>
<dbReference type="AlphaFoldDB" id="A0A411PDL1"/>
<dbReference type="Pfam" id="PF11143">
    <property type="entry name" value="DUF2919"/>
    <property type="match status" value="1"/>
</dbReference>
<dbReference type="OrthoDB" id="6314776at2"/>
<feature type="transmembrane region" description="Helical" evidence="1">
    <location>
        <begin position="120"/>
        <end position="139"/>
    </location>
</feature>
<evidence type="ECO:0000313" key="2">
    <source>
        <dbReference type="EMBL" id="QBF81611.1"/>
    </source>
</evidence>
<name>A0A411PDL1_9GAMM</name>
<dbReference type="InterPro" id="IPR021318">
    <property type="entry name" value="DUF2919"/>
</dbReference>
<keyword evidence="1" id="KW-1133">Transmembrane helix</keyword>
<keyword evidence="1" id="KW-0812">Transmembrane</keyword>
<dbReference type="RefSeq" id="WP_130597585.1">
    <property type="nucleotide sequence ID" value="NZ_CP036200.1"/>
</dbReference>
<organism evidence="2 3">
    <name type="scientific">Shewanella maritima</name>
    <dbReference type="NCBI Taxonomy" id="2520507"/>
    <lineage>
        <taxon>Bacteria</taxon>
        <taxon>Pseudomonadati</taxon>
        <taxon>Pseudomonadota</taxon>
        <taxon>Gammaproteobacteria</taxon>
        <taxon>Alteromonadales</taxon>
        <taxon>Shewanellaceae</taxon>
        <taxon>Shewanella</taxon>
    </lineage>
</organism>
<reference evidence="2 3" key="1">
    <citation type="submission" date="2019-02" db="EMBL/GenBank/DDBJ databases">
        <title>Shewanella sp. D4-2 isolated from Dokdo Island.</title>
        <authorList>
            <person name="Baek K."/>
        </authorList>
    </citation>
    <scope>NUCLEOTIDE SEQUENCE [LARGE SCALE GENOMIC DNA]</scope>
    <source>
        <strain evidence="2 3">D4-2</strain>
    </source>
</reference>
<sequence length="162" mass="19015">MNFSHIKWLDDKGHVKPPLTLYLMLVFLARAWCVLVASLTQFNDQSGLVRLFYPQKSDFLLALLTGIGAVFVYFLIIAERKRKPDWLRPIFKHGRTLLLMLVALDAAVLVQRLIHDYFVFKVSYGLDSLLVFWSLIYLFNSKRLKLYFSDWHAQETEQSDKK</sequence>